<dbReference type="EMBL" id="CACVBM020001451">
    <property type="protein sequence ID" value="CAA7050651.1"/>
    <property type="molecule type" value="Genomic_DNA"/>
</dbReference>
<dbReference type="Proteomes" id="UP000467841">
    <property type="component" value="Unassembled WGS sequence"/>
</dbReference>
<evidence type="ECO:0008006" key="4">
    <source>
        <dbReference type="Google" id="ProtNLM"/>
    </source>
</evidence>
<dbReference type="PANTHER" id="PTHR33527:SF45">
    <property type="entry name" value="RRM DOMAIN-CONTAINING PROTEIN"/>
    <property type="match status" value="1"/>
</dbReference>
<gene>
    <name evidence="2" type="ORF">MERR_LOCUS37886</name>
</gene>
<evidence type="ECO:0000256" key="1">
    <source>
        <dbReference type="SAM" id="MobiDB-lite"/>
    </source>
</evidence>
<evidence type="ECO:0000313" key="2">
    <source>
        <dbReference type="EMBL" id="CAA7050651.1"/>
    </source>
</evidence>
<dbReference type="OrthoDB" id="1882251at2759"/>
<proteinExistence type="predicted"/>
<sequence>MNGNASTSNVVPWEESVLNPDAPAFQPAHSDHSDDHSLFLTFSNGFPLSEDQVFNFFDSMYKGLVEKVYVHKPRAGVKPSLFGRIVFKRALIPNLVMGAKEKVSFSVEGRALCCRRFDSKKSKNAEPSVAPVADEDIGSTRRREAGSDGDDE</sequence>
<name>A0A6D2KCA7_9BRAS</name>
<keyword evidence="3" id="KW-1185">Reference proteome</keyword>
<accession>A0A6D2KCA7</accession>
<feature type="region of interest" description="Disordered" evidence="1">
    <location>
        <begin position="120"/>
        <end position="152"/>
    </location>
</feature>
<dbReference type="AlphaFoldDB" id="A0A6D2KCA7"/>
<comment type="caution">
    <text evidence="2">The sequence shown here is derived from an EMBL/GenBank/DDBJ whole genome shotgun (WGS) entry which is preliminary data.</text>
</comment>
<protein>
    <recommendedName>
        <fullName evidence="4">RRM domain-containing protein</fullName>
    </recommendedName>
</protein>
<dbReference type="PANTHER" id="PTHR33527">
    <property type="entry name" value="OS07G0274300 PROTEIN"/>
    <property type="match status" value="1"/>
</dbReference>
<evidence type="ECO:0000313" key="3">
    <source>
        <dbReference type="Proteomes" id="UP000467841"/>
    </source>
</evidence>
<reference evidence="2" key="1">
    <citation type="submission" date="2020-01" db="EMBL/GenBank/DDBJ databases">
        <authorList>
            <person name="Mishra B."/>
        </authorList>
    </citation>
    <scope>NUCLEOTIDE SEQUENCE [LARGE SCALE GENOMIC DNA]</scope>
</reference>
<organism evidence="2 3">
    <name type="scientific">Microthlaspi erraticum</name>
    <dbReference type="NCBI Taxonomy" id="1685480"/>
    <lineage>
        <taxon>Eukaryota</taxon>
        <taxon>Viridiplantae</taxon>
        <taxon>Streptophyta</taxon>
        <taxon>Embryophyta</taxon>
        <taxon>Tracheophyta</taxon>
        <taxon>Spermatophyta</taxon>
        <taxon>Magnoliopsida</taxon>
        <taxon>eudicotyledons</taxon>
        <taxon>Gunneridae</taxon>
        <taxon>Pentapetalae</taxon>
        <taxon>rosids</taxon>
        <taxon>malvids</taxon>
        <taxon>Brassicales</taxon>
        <taxon>Brassicaceae</taxon>
        <taxon>Coluteocarpeae</taxon>
        <taxon>Microthlaspi</taxon>
    </lineage>
</organism>